<dbReference type="InterPro" id="IPR005181">
    <property type="entry name" value="SASA"/>
</dbReference>
<dbReference type="GO" id="GO:0005975">
    <property type="term" value="P:carbohydrate metabolic process"/>
    <property type="evidence" value="ECO:0007669"/>
    <property type="project" value="TreeGrafter"/>
</dbReference>
<dbReference type="AlphaFoldDB" id="A0A6F9DSW0"/>
<feature type="domain" description="Sialate O-acetylesterase" evidence="3">
    <location>
        <begin position="183"/>
        <end position="422"/>
    </location>
</feature>
<sequence length="599" mass="67524">MERSSKNSLARLCRSSNTSLCCSGTVLSVIATRAKQISELLQELLCKSKFVAIVSQFTFASILESKNFIMQLLVLYVSLILHIAAFCSGDDFAFASYFQNNMVLQREPQRAVIWGYGTVGASVMVSLDSDIYMTTVTTGPNGKGMWVVKLEPQPVGGPRVLSAVQNADEIFNAVILENILFGDVWVCSGQSNMQFTMSQVFNASAELELTSNYPDIRIFTVAETESETSMYDLMSIEENWSIPSKETVGGPVWKYFSAVCWLFGRHLYDEIQIPIGLVASTWGGTPVESWSSNRALQKCGLNAYDTEYEKLMEYLKQKEHQMLKENKKFKINPNENSVLWNAMIHPLLNMTIKGAIWYQGEQNAIYHPDKYACSFPAMITDWRRSWYESHQETDSEFPFGFVQLAPVNEDHALFANIRWHQTADIGYVPNSIMQNTFMAVAIDLPDDDSPYGMVHPRDKEDVAKRLVLGAFNVSYGLEYNPQGPIILSAARTADGEIVVTYPQDQKLQVQEVGNFEICCDTNKCDPMDPKPSPEWYWAPILSHTQHTITLSSKGCEMIKAKPQILRYAWGQRPCDFKSCSVYNDIGLPAPPFVMEVKDL</sequence>
<evidence type="ECO:0000259" key="3">
    <source>
        <dbReference type="Pfam" id="PF03629"/>
    </source>
</evidence>
<dbReference type="Pfam" id="PF03629">
    <property type="entry name" value="SASA"/>
    <property type="match status" value="1"/>
</dbReference>
<dbReference type="PANTHER" id="PTHR22901">
    <property type="entry name" value="SIALATE O-ACETYLESTERASE"/>
    <property type="match status" value="1"/>
</dbReference>
<keyword evidence="2" id="KW-0812">Transmembrane</keyword>
<dbReference type="EMBL" id="LR790204">
    <property type="protein sequence ID" value="CAB3266066.1"/>
    <property type="molecule type" value="mRNA"/>
</dbReference>
<dbReference type="SUPFAM" id="SSF52266">
    <property type="entry name" value="SGNH hydrolase"/>
    <property type="match status" value="1"/>
</dbReference>
<reference evidence="4" key="1">
    <citation type="submission" date="2020-04" db="EMBL/GenBank/DDBJ databases">
        <authorList>
            <person name="Neveu A P."/>
        </authorList>
    </citation>
    <scope>NUCLEOTIDE SEQUENCE</scope>
    <source>
        <tissue evidence="4">Whole embryo</tissue>
    </source>
</reference>
<evidence type="ECO:0000313" key="4">
    <source>
        <dbReference type="EMBL" id="CAB3266066.1"/>
    </source>
</evidence>
<evidence type="ECO:0000256" key="2">
    <source>
        <dbReference type="SAM" id="Phobius"/>
    </source>
</evidence>
<name>A0A6F9DSW0_9ASCI</name>
<dbReference type="InterPro" id="IPR039329">
    <property type="entry name" value="SIAE"/>
</dbReference>
<accession>A0A6F9DSW0</accession>
<dbReference type="Gene3D" id="3.40.50.1110">
    <property type="entry name" value="SGNH hydrolase"/>
    <property type="match status" value="1"/>
</dbReference>
<keyword evidence="2" id="KW-0472">Membrane</keyword>
<dbReference type="InterPro" id="IPR036514">
    <property type="entry name" value="SGNH_hydro_sf"/>
</dbReference>
<dbReference type="PANTHER" id="PTHR22901:SF0">
    <property type="entry name" value="SIALATE O-ACETYLESTERASE"/>
    <property type="match status" value="1"/>
</dbReference>
<protein>
    <submittedName>
        <fullName evidence="4">Sialate O-acetylesterase-like</fullName>
    </submittedName>
</protein>
<keyword evidence="1" id="KW-0378">Hydrolase</keyword>
<gene>
    <name evidence="4" type="primary">Siae-002</name>
</gene>
<dbReference type="GO" id="GO:0001681">
    <property type="term" value="F:sialate O-acetylesterase activity"/>
    <property type="evidence" value="ECO:0007669"/>
    <property type="project" value="InterPro"/>
</dbReference>
<proteinExistence type="evidence at transcript level"/>
<keyword evidence="2" id="KW-1133">Transmembrane helix</keyword>
<feature type="transmembrane region" description="Helical" evidence="2">
    <location>
        <begin position="68"/>
        <end position="86"/>
    </location>
</feature>
<organism evidence="4">
    <name type="scientific">Phallusia mammillata</name>
    <dbReference type="NCBI Taxonomy" id="59560"/>
    <lineage>
        <taxon>Eukaryota</taxon>
        <taxon>Metazoa</taxon>
        <taxon>Chordata</taxon>
        <taxon>Tunicata</taxon>
        <taxon>Ascidiacea</taxon>
        <taxon>Phlebobranchia</taxon>
        <taxon>Ascidiidae</taxon>
        <taxon>Phallusia</taxon>
    </lineage>
</organism>
<evidence type="ECO:0000256" key="1">
    <source>
        <dbReference type="ARBA" id="ARBA00022801"/>
    </source>
</evidence>